<evidence type="ECO:0000256" key="7">
    <source>
        <dbReference type="SAM" id="Phobius"/>
    </source>
</evidence>
<organism evidence="9 10">
    <name type="scientific">Kipferlia bialata</name>
    <dbReference type="NCBI Taxonomy" id="797122"/>
    <lineage>
        <taxon>Eukaryota</taxon>
        <taxon>Metamonada</taxon>
        <taxon>Carpediemonas-like organisms</taxon>
        <taxon>Kipferlia</taxon>
    </lineage>
</organism>
<proteinExistence type="predicted"/>
<feature type="compositionally biased region" description="Basic and acidic residues" evidence="6">
    <location>
        <begin position="220"/>
        <end position="248"/>
    </location>
</feature>
<feature type="compositionally biased region" description="Basic residues" evidence="6">
    <location>
        <begin position="249"/>
        <end position="261"/>
    </location>
</feature>
<protein>
    <recommendedName>
        <fullName evidence="2 5">peptidylprolyl isomerase</fullName>
        <ecNumber evidence="2 5">5.2.1.8</ecNumber>
    </recommendedName>
</protein>
<feature type="transmembrane region" description="Helical" evidence="7">
    <location>
        <begin position="90"/>
        <end position="109"/>
    </location>
</feature>
<dbReference type="GO" id="GO:0005730">
    <property type="term" value="C:nucleolus"/>
    <property type="evidence" value="ECO:0007669"/>
    <property type="project" value="TreeGrafter"/>
</dbReference>
<feature type="transmembrane region" description="Helical" evidence="7">
    <location>
        <begin position="38"/>
        <end position="55"/>
    </location>
</feature>
<evidence type="ECO:0000256" key="6">
    <source>
        <dbReference type="SAM" id="MobiDB-lite"/>
    </source>
</evidence>
<reference evidence="9 10" key="1">
    <citation type="journal article" date="2018" name="PLoS ONE">
        <title>The draft genome of Kipferlia bialata reveals reductive genome evolution in fornicate parasites.</title>
        <authorList>
            <person name="Tanifuji G."/>
            <person name="Takabayashi S."/>
            <person name="Kume K."/>
            <person name="Takagi M."/>
            <person name="Nakayama T."/>
            <person name="Kamikawa R."/>
            <person name="Inagaki Y."/>
            <person name="Hashimoto T."/>
        </authorList>
    </citation>
    <scope>NUCLEOTIDE SEQUENCE [LARGE SCALE GENOMIC DNA]</scope>
    <source>
        <strain evidence="9">NY0173</strain>
    </source>
</reference>
<keyword evidence="7" id="KW-0812">Transmembrane</keyword>
<feature type="transmembrane region" description="Helical" evidence="7">
    <location>
        <begin position="6"/>
        <end position="26"/>
    </location>
</feature>
<dbReference type="AlphaFoldDB" id="A0A9K3CTD6"/>
<evidence type="ECO:0000313" key="10">
    <source>
        <dbReference type="Proteomes" id="UP000265618"/>
    </source>
</evidence>
<evidence type="ECO:0000259" key="8">
    <source>
        <dbReference type="PROSITE" id="PS50059"/>
    </source>
</evidence>
<feature type="transmembrane region" description="Helical" evidence="7">
    <location>
        <begin position="61"/>
        <end position="78"/>
    </location>
</feature>
<evidence type="ECO:0000256" key="3">
    <source>
        <dbReference type="ARBA" id="ARBA00023110"/>
    </source>
</evidence>
<evidence type="ECO:0000313" key="9">
    <source>
        <dbReference type="EMBL" id="GIQ82117.1"/>
    </source>
</evidence>
<feature type="compositionally biased region" description="Acidic residues" evidence="6">
    <location>
        <begin position="193"/>
        <end position="211"/>
    </location>
</feature>
<evidence type="ECO:0000256" key="1">
    <source>
        <dbReference type="ARBA" id="ARBA00000971"/>
    </source>
</evidence>
<dbReference type="PANTHER" id="PTHR43811:SF19">
    <property type="entry name" value="39 KDA FK506-BINDING NUCLEAR PROTEIN"/>
    <property type="match status" value="1"/>
</dbReference>
<keyword evidence="7" id="KW-1133">Transmembrane helix</keyword>
<accession>A0A9K3CTD6</accession>
<dbReference type="GO" id="GO:0003755">
    <property type="term" value="F:peptidyl-prolyl cis-trans isomerase activity"/>
    <property type="evidence" value="ECO:0007669"/>
    <property type="project" value="UniProtKB-KW"/>
</dbReference>
<dbReference type="EC" id="5.2.1.8" evidence="2 5"/>
<dbReference type="Proteomes" id="UP000265618">
    <property type="component" value="Unassembled WGS sequence"/>
</dbReference>
<keyword evidence="10" id="KW-1185">Reference proteome</keyword>
<dbReference type="OrthoDB" id="1902587at2759"/>
<dbReference type="Gene3D" id="3.10.50.40">
    <property type="match status" value="1"/>
</dbReference>
<keyword evidence="4 5" id="KW-0413">Isomerase</keyword>
<keyword evidence="7" id="KW-0472">Membrane</keyword>
<comment type="catalytic activity">
    <reaction evidence="1 5">
        <text>[protein]-peptidylproline (omega=180) = [protein]-peptidylproline (omega=0)</text>
        <dbReference type="Rhea" id="RHEA:16237"/>
        <dbReference type="Rhea" id="RHEA-COMP:10747"/>
        <dbReference type="Rhea" id="RHEA-COMP:10748"/>
        <dbReference type="ChEBI" id="CHEBI:83833"/>
        <dbReference type="ChEBI" id="CHEBI:83834"/>
        <dbReference type="EC" id="5.2.1.8"/>
    </reaction>
</comment>
<name>A0A9K3CTD6_9EUKA</name>
<dbReference type="InterPro" id="IPR046357">
    <property type="entry name" value="PPIase_dom_sf"/>
</dbReference>
<keyword evidence="3 5" id="KW-0697">Rotamase</keyword>
<dbReference type="InterPro" id="IPR001179">
    <property type="entry name" value="PPIase_FKBP_dom"/>
</dbReference>
<dbReference type="SUPFAM" id="SSF54534">
    <property type="entry name" value="FKBP-like"/>
    <property type="match status" value="1"/>
</dbReference>
<sequence length="366" mass="40276">MLSPVLQVGACVMIILGIVGLVSLVMKRLCLTEDASRQIIHVLVALLVSIAPYILRDMGSLLVLALIFTMLNMIALTTNGVQAMHGVRRLSFGTVFFPISYGILVILFFNRSPSILTMSMLVLGLGSVCASATSMPSVHELDTVYRNGSSSEDTLDIIFTVFGDSDCVFHVNGSLSFPETMTLSADDVLVFPETEESEEEEEEGEEAEAMEVEAVPVETAKPEKAAKRQREPEAEEVKAAPAKREKETKKGKKEKEKKKRDRKPECEITVIAEGQGRVCETGDKVTIGYVGRLETGKEFDRNKRIVINLGSGEMIPGFERGVMGMKQNEVREVIIPPALAYGRFGIRGTIPPNATLMFRIECKRIK</sequence>
<evidence type="ECO:0000256" key="4">
    <source>
        <dbReference type="ARBA" id="ARBA00023235"/>
    </source>
</evidence>
<dbReference type="PANTHER" id="PTHR43811">
    <property type="entry name" value="FKBP-TYPE PEPTIDYL-PROLYL CIS-TRANS ISOMERASE FKPA"/>
    <property type="match status" value="1"/>
</dbReference>
<evidence type="ECO:0000256" key="2">
    <source>
        <dbReference type="ARBA" id="ARBA00013194"/>
    </source>
</evidence>
<dbReference type="EMBL" id="BDIP01000597">
    <property type="protein sequence ID" value="GIQ82117.1"/>
    <property type="molecule type" value="Genomic_DNA"/>
</dbReference>
<dbReference type="Pfam" id="PF00254">
    <property type="entry name" value="FKBP_C"/>
    <property type="match status" value="1"/>
</dbReference>
<gene>
    <name evidence="9" type="ORF">KIPB_003201</name>
</gene>
<dbReference type="PROSITE" id="PS50059">
    <property type="entry name" value="FKBP_PPIASE"/>
    <property type="match status" value="1"/>
</dbReference>
<evidence type="ECO:0000256" key="5">
    <source>
        <dbReference type="PROSITE-ProRule" id="PRU00277"/>
    </source>
</evidence>
<feature type="region of interest" description="Disordered" evidence="6">
    <location>
        <begin position="193"/>
        <end position="263"/>
    </location>
</feature>
<comment type="caution">
    <text evidence="9">The sequence shown here is derived from an EMBL/GenBank/DDBJ whole genome shotgun (WGS) entry which is preliminary data.</text>
</comment>
<dbReference type="GO" id="GO:0000785">
    <property type="term" value="C:chromatin"/>
    <property type="evidence" value="ECO:0007669"/>
    <property type="project" value="TreeGrafter"/>
</dbReference>
<feature type="domain" description="PPIase FKBP-type" evidence="8">
    <location>
        <begin position="282"/>
        <end position="366"/>
    </location>
</feature>